<dbReference type="AlphaFoldDB" id="A0A151J8C8"/>
<dbReference type="STRING" id="471704.A0A151J8C8"/>
<keyword evidence="2" id="KW-1185">Reference proteome</keyword>
<feature type="non-terminal residue" evidence="1">
    <location>
        <position position="1"/>
    </location>
</feature>
<evidence type="ECO:0000313" key="1">
    <source>
        <dbReference type="EMBL" id="KYN20117.1"/>
    </source>
</evidence>
<accession>A0A151J8C8</accession>
<evidence type="ECO:0000313" key="2">
    <source>
        <dbReference type="Proteomes" id="UP000078492"/>
    </source>
</evidence>
<dbReference type="Proteomes" id="UP000078492">
    <property type="component" value="Unassembled WGS sequence"/>
</dbReference>
<proteinExistence type="predicted"/>
<name>A0A151J8C8_9HYME</name>
<dbReference type="EMBL" id="KQ979615">
    <property type="protein sequence ID" value="KYN20117.1"/>
    <property type="molecule type" value="Genomic_DNA"/>
</dbReference>
<sequence length="289" mass="33264">ISQEMLSTPFWYFLEIDPNDCTIKTAISRLKPISQQKATSSVQLQEFDVFVNDYLKNWDVLTLPNGYLLWDTTKEVLIDLLNAEIAKSDEYGRKLLTDLTAANTDNDVILFHLLPSLCCKKTRGVKVCMPSLAEARKAFILHVLVIIIRNQYSYFNETKIKYMKSLFSKIFLQIPGDLNRQVKAHREWLASRGLNLQPTLIFVGPSLLNITASYVQIDAVRYELRTPLKALDTCFKAFHALDAAYQEECQAVWLFIQRYFYDLYLKEDCNIPRVTSILSSLKGLISKIV</sequence>
<reference evidence="1 2" key="1">
    <citation type="submission" date="2015-09" db="EMBL/GenBank/DDBJ databases">
        <title>Trachymyrmex cornetzi WGS genome.</title>
        <authorList>
            <person name="Nygaard S."/>
            <person name="Hu H."/>
            <person name="Boomsma J."/>
            <person name="Zhang G."/>
        </authorList>
    </citation>
    <scope>NUCLEOTIDE SEQUENCE [LARGE SCALE GENOMIC DNA]</scope>
    <source>
        <strain evidence="1">Tcor2-1</strain>
        <tissue evidence="1">Whole body</tissue>
    </source>
</reference>
<protein>
    <submittedName>
        <fullName evidence="1">Uncharacterized protein</fullName>
    </submittedName>
</protein>
<organism evidence="1 2">
    <name type="scientific">Trachymyrmex cornetzi</name>
    <dbReference type="NCBI Taxonomy" id="471704"/>
    <lineage>
        <taxon>Eukaryota</taxon>
        <taxon>Metazoa</taxon>
        <taxon>Ecdysozoa</taxon>
        <taxon>Arthropoda</taxon>
        <taxon>Hexapoda</taxon>
        <taxon>Insecta</taxon>
        <taxon>Pterygota</taxon>
        <taxon>Neoptera</taxon>
        <taxon>Endopterygota</taxon>
        <taxon>Hymenoptera</taxon>
        <taxon>Apocrita</taxon>
        <taxon>Aculeata</taxon>
        <taxon>Formicoidea</taxon>
        <taxon>Formicidae</taxon>
        <taxon>Myrmicinae</taxon>
        <taxon>Trachymyrmex</taxon>
    </lineage>
</organism>
<gene>
    <name evidence="1" type="ORF">ALC57_07545</name>
</gene>